<dbReference type="PANTHER" id="PTHR21461:SF69">
    <property type="entry name" value="GLYCOSYLTRANSFERASE FAMILY 92 PROTEIN"/>
    <property type="match status" value="1"/>
</dbReference>
<evidence type="ECO:0000256" key="3">
    <source>
        <dbReference type="ARBA" id="ARBA00022676"/>
    </source>
</evidence>
<evidence type="ECO:0000313" key="10">
    <source>
        <dbReference type="Proteomes" id="UP000256970"/>
    </source>
</evidence>
<evidence type="ECO:0000256" key="6">
    <source>
        <dbReference type="ARBA" id="ARBA00022989"/>
    </source>
</evidence>
<feature type="compositionally biased region" description="Basic and acidic residues" evidence="8">
    <location>
        <begin position="36"/>
        <end position="51"/>
    </location>
</feature>
<dbReference type="EMBL" id="FNXT01001218">
    <property type="protein sequence ID" value="SZX74637.1"/>
    <property type="molecule type" value="Genomic_DNA"/>
</dbReference>
<evidence type="ECO:0000256" key="1">
    <source>
        <dbReference type="ARBA" id="ARBA00004167"/>
    </source>
</evidence>
<evidence type="ECO:0008006" key="11">
    <source>
        <dbReference type="Google" id="ProtNLM"/>
    </source>
</evidence>
<comment type="similarity">
    <text evidence="2">Belongs to the glycosyltransferase 92 family.</text>
</comment>
<dbReference type="GO" id="GO:0016020">
    <property type="term" value="C:membrane"/>
    <property type="evidence" value="ECO:0007669"/>
    <property type="project" value="UniProtKB-SubCell"/>
</dbReference>
<dbReference type="PANTHER" id="PTHR21461">
    <property type="entry name" value="GLYCOSYLTRANSFERASE FAMILY 92 PROTEIN"/>
    <property type="match status" value="1"/>
</dbReference>
<dbReference type="GO" id="GO:0005737">
    <property type="term" value="C:cytoplasm"/>
    <property type="evidence" value="ECO:0007669"/>
    <property type="project" value="TreeGrafter"/>
</dbReference>
<dbReference type="GO" id="GO:0016757">
    <property type="term" value="F:glycosyltransferase activity"/>
    <property type="evidence" value="ECO:0007669"/>
    <property type="project" value="UniProtKB-KW"/>
</dbReference>
<dbReference type="InterPro" id="IPR008166">
    <property type="entry name" value="Glyco_transf_92"/>
</dbReference>
<evidence type="ECO:0000256" key="4">
    <source>
        <dbReference type="ARBA" id="ARBA00022679"/>
    </source>
</evidence>
<dbReference type="Proteomes" id="UP000256970">
    <property type="component" value="Unassembled WGS sequence"/>
</dbReference>
<keyword evidence="5" id="KW-0812">Transmembrane</keyword>
<feature type="compositionally biased region" description="Low complexity" evidence="8">
    <location>
        <begin position="52"/>
        <end position="62"/>
    </location>
</feature>
<sequence length="663" mass="71617">MLQAVPTGPDSIRLALEGIVQPHVYPGKAHLPRKLVKAEQHSRQQQHDQAAEKQQQQGQQQAQRRKGALSSKPLPWRALHHLSHTSSQRSSGSGGRAALGQAPAYLVSALLDTRPMMTGQAAEVAVIMAIDKRVTPQGWRCLLQLEDSNNIGSTDDGGSSQAAPASSRTALDLTVRYTVGNNEKFFNFQASTAVCQLPHDLQEKLLTGSSSSRDGQQLQLMMTVIGPAGSSPDAAAMTQQSHLWVPVEAVPRFTLEEQAAYPAGKGSVAVCAPPVHTDAYASTLVAWQAFQQQMGVQQVYIYSFNPGPLIKPLLDFYESQGTAQVHEWIIPASILQDQQQQCLLPFFHASAARERYGSPKCTYHQDNYAIAHWGQTLAIQDCVYRAMAAKHRWVAVLDIDEYILPKAAAATNWPALLQQLIQSNGGRAAAEYSFSGVKMCSGCIQQQQEQSSVPPACKQPPTIGFHHITWPSTLLCSKPGLPSDYKKTIVDPLAVGHAHVHSTAAFSPHGLVSGIVIVPKDVAVKLHDRVHDIHQGNVTFAARMLPLLKANIGQVAASTAAGMFDEPVDIGGLQGLPAWPPHSSDCEVCGSVRTSAMHSPAMEQDLSLCSRFGQQLRQRIRLDVAAMTAAGTFAGTDSWASNDPAIANLYGGHVFSKWAPPEV</sequence>
<protein>
    <recommendedName>
        <fullName evidence="11">Glycosyltransferase family 92 protein</fullName>
    </recommendedName>
</protein>
<evidence type="ECO:0000256" key="5">
    <source>
        <dbReference type="ARBA" id="ARBA00022692"/>
    </source>
</evidence>
<evidence type="ECO:0000256" key="2">
    <source>
        <dbReference type="ARBA" id="ARBA00007647"/>
    </source>
</evidence>
<organism evidence="9 10">
    <name type="scientific">Tetradesmus obliquus</name>
    <name type="common">Green alga</name>
    <name type="synonym">Acutodesmus obliquus</name>
    <dbReference type="NCBI Taxonomy" id="3088"/>
    <lineage>
        <taxon>Eukaryota</taxon>
        <taxon>Viridiplantae</taxon>
        <taxon>Chlorophyta</taxon>
        <taxon>core chlorophytes</taxon>
        <taxon>Chlorophyceae</taxon>
        <taxon>CS clade</taxon>
        <taxon>Sphaeropleales</taxon>
        <taxon>Scenedesmaceae</taxon>
        <taxon>Tetradesmus</taxon>
    </lineage>
</organism>
<comment type="subcellular location">
    <subcellularLocation>
        <location evidence="1">Membrane</location>
        <topology evidence="1">Single-pass membrane protein</topology>
    </subcellularLocation>
</comment>
<keyword evidence="3" id="KW-0328">Glycosyltransferase</keyword>
<keyword evidence="10" id="KW-1185">Reference proteome</keyword>
<feature type="region of interest" description="Disordered" evidence="8">
    <location>
        <begin position="35"/>
        <end position="70"/>
    </location>
</feature>
<name>A0A383WAI6_TETOB</name>
<keyword evidence="7" id="KW-0472">Membrane</keyword>
<evidence type="ECO:0000256" key="8">
    <source>
        <dbReference type="SAM" id="MobiDB-lite"/>
    </source>
</evidence>
<keyword evidence="6" id="KW-1133">Transmembrane helix</keyword>
<keyword evidence="4" id="KW-0808">Transferase</keyword>
<gene>
    <name evidence="9" type="ORF">BQ4739_LOCUS14960</name>
</gene>
<evidence type="ECO:0000256" key="7">
    <source>
        <dbReference type="ARBA" id="ARBA00023136"/>
    </source>
</evidence>
<reference evidence="9 10" key="1">
    <citation type="submission" date="2016-10" db="EMBL/GenBank/DDBJ databases">
        <authorList>
            <person name="Cai Z."/>
        </authorList>
    </citation>
    <scope>NUCLEOTIDE SEQUENCE [LARGE SCALE GENOMIC DNA]</scope>
</reference>
<dbReference type="AlphaFoldDB" id="A0A383WAI6"/>
<proteinExistence type="inferred from homology"/>
<evidence type="ECO:0000313" key="9">
    <source>
        <dbReference type="EMBL" id="SZX74637.1"/>
    </source>
</evidence>
<accession>A0A383WAI6</accession>
<dbReference type="Pfam" id="PF01697">
    <property type="entry name" value="Glyco_transf_92"/>
    <property type="match status" value="1"/>
</dbReference>